<organism evidence="1 2">
    <name type="scientific">Amycolatopsis thermalba</name>
    <dbReference type="NCBI Taxonomy" id="944492"/>
    <lineage>
        <taxon>Bacteria</taxon>
        <taxon>Bacillati</taxon>
        <taxon>Actinomycetota</taxon>
        <taxon>Actinomycetes</taxon>
        <taxon>Pseudonocardiales</taxon>
        <taxon>Pseudonocardiaceae</taxon>
        <taxon>Amycolatopsis</taxon>
    </lineage>
</organism>
<reference evidence="1" key="1">
    <citation type="submission" date="2022-01" db="EMBL/GenBank/DDBJ databases">
        <title>PSI-footprinting approach for the identification of protein synthesis inhibitor producers.</title>
        <authorList>
            <person name="Handel F."/>
            <person name="Kulik A."/>
            <person name="Wex K.W."/>
            <person name="Berscheid A."/>
            <person name="Saur J.S."/>
            <person name="Winkler A."/>
            <person name="Wibberg D."/>
            <person name="Kalinowski J."/>
            <person name="Broetz-Oesterhelt H."/>
            <person name="Mast Y."/>
        </authorList>
    </citation>
    <scope>NUCLEOTIDE SEQUENCE</scope>
    <source>
        <strain evidence="1">KNN 49.3e</strain>
    </source>
</reference>
<dbReference type="Proteomes" id="UP000830158">
    <property type="component" value="Chromosome"/>
</dbReference>
<evidence type="ECO:0000313" key="2">
    <source>
        <dbReference type="Proteomes" id="UP000830158"/>
    </source>
</evidence>
<keyword evidence="2" id="KW-1185">Reference proteome</keyword>
<sequence>MTEQTLPGRRTRNQTTHLALAEAREHGLARRHLRKLMRLAHNKPCHCTEVHRHTCSYPDVVHALNPTRTTADSG</sequence>
<evidence type="ECO:0008006" key="3">
    <source>
        <dbReference type="Google" id="ProtNLM"/>
    </source>
</evidence>
<name>A0ABY4NP44_9PSEU</name>
<gene>
    <name evidence="1" type="ORF">L1857_05095</name>
</gene>
<protein>
    <recommendedName>
        <fullName evidence="3">Transposase</fullName>
    </recommendedName>
</protein>
<proteinExistence type="predicted"/>
<dbReference type="RefSeq" id="WP_116114580.1">
    <property type="nucleotide sequence ID" value="NZ_CP091196.1"/>
</dbReference>
<evidence type="ECO:0000313" key="1">
    <source>
        <dbReference type="EMBL" id="UQS22241.1"/>
    </source>
</evidence>
<dbReference type="EMBL" id="CP091196">
    <property type="protein sequence ID" value="UQS22241.1"/>
    <property type="molecule type" value="Genomic_DNA"/>
</dbReference>
<accession>A0ABY4NP44</accession>